<proteinExistence type="predicted"/>
<dbReference type="Proteomes" id="UP001589607">
    <property type="component" value="Unassembled WGS sequence"/>
</dbReference>
<organism evidence="2 3">
    <name type="scientific">Flavobacterium jumunjinense</name>
    <dbReference type="NCBI Taxonomy" id="998845"/>
    <lineage>
        <taxon>Bacteria</taxon>
        <taxon>Pseudomonadati</taxon>
        <taxon>Bacteroidota</taxon>
        <taxon>Flavobacteriia</taxon>
        <taxon>Flavobacteriales</taxon>
        <taxon>Flavobacteriaceae</taxon>
        <taxon>Flavobacterium</taxon>
    </lineage>
</organism>
<evidence type="ECO:0000313" key="2">
    <source>
        <dbReference type="EMBL" id="MFB9096008.1"/>
    </source>
</evidence>
<evidence type="ECO:0000256" key="1">
    <source>
        <dbReference type="SAM" id="Phobius"/>
    </source>
</evidence>
<keyword evidence="3" id="KW-1185">Reference proteome</keyword>
<sequence length="112" mass="13801">MEEKNKQLKSVWGKWWEPIRKWFYPNWLLYELSIRFYDYSIDVHNYFTDQQDYFASFIGEFGTQALAIFCSVATFVICTFFLTVFTCFVLYKFFKIENLTNTRFEEKTKKYF</sequence>
<reference evidence="2 3" key="1">
    <citation type="submission" date="2024-09" db="EMBL/GenBank/DDBJ databases">
        <authorList>
            <person name="Sun Q."/>
            <person name="Mori K."/>
        </authorList>
    </citation>
    <scope>NUCLEOTIDE SEQUENCE [LARGE SCALE GENOMIC DNA]</scope>
    <source>
        <strain evidence="2 3">CECT 7955</strain>
    </source>
</reference>
<dbReference type="EMBL" id="JBHMEY010000012">
    <property type="protein sequence ID" value="MFB9096008.1"/>
    <property type="molecule type" value="Genomic_DNA"/>
</dbReference>
<keyword evidence="1" id="KW-0812">Transmembrane</keyword>
<dbReference type="RefSeq" id="WP_236457375.1">
    <property type="nucleotide sequence ID" value="NZ_CBCSGE010000006.1"/>
</dbReference>
<gene>
    <name evidence="2" type="ORF">ACFFVF_05730</name>
</gene>
<keyword evidence="1" id="KW-0472">Membrane</keyword>
<name>A0ABV5GKU3_9FLAO</name>
<comment type="caution">
    <text evidence="2">The sequence shown here is derived from an EMBL/GenBank/DDBJ whole genome shotgun (WGS) entry which is preliminary data.</text>
</comment>
<protein>
    <submittedName>
        <fullName evidence="2">Uncharacterized protein</fullName>
    </submittedName>
</protein>
<accession>A0ABV5GKU3</accession>
<evidence type="ECO:0000313" key="3">
    <source>
        <dbReference type="Proteomes" id="UP001589607"/>
    </source>
</evidence>
<keyword evidence="1" id="KW-1133">Transmembrane helix</keyword>
<feature type="transmembrane region" description="Helical" evidence="1">
    <location>
        <begin position="66"/>
        <end position="91"/>
    </location>
</feature>